<evidence type="ECO:0000313" key="2">
    <source>
        <dbReference type="EMBL" id="KAG6018143.1"/>
    </source>
</evidence>
<accession>A0A9P7T3S7</accession>
<feature type="non-terminal residue" evidence="2">
    <location>
        <position position="1"/>
    </location>
</feature>
<dbReference type="AlphaFoldDB" id="A0A9P7T3S7"/>
<organism evidence="2 3">
    <name type="scientific">Claviceps pusilla</name>
    <dbReference type="NCBI Taxonomy" id="123648"/>
    <lineage>
        <taxon>Eukaryota</taxon>
        <taxon>Fungi</taxon>
        <taxon>Dikarya</taxon>
        <taxon>Ascomycota</taxon>
        <taxon>Pezizomycotina</taxon>
        <taxon>Sordariomycetes</taxon>
        <taxon>Hypocreomycetidae</taxon>
        <taxon>Hypocreales</taxon>
        <taxon>Clavicipitaceae</taxon>
        <taxon>Claviceps</taxon>
    </lineage>
</organism>
<keyword evidence="1" id="KW-0812">Transmembrane</keyword>
<name>A0A9P7T3S7_9HYPO</name>
<gene>
    <name evidence="2" type="ORF">E4U43_007476</name>
</gene>
<sequence>AVLSTLMFAAYCNGAWCIVIIPSHTIMTYMYASDQNWWLRPLEMMYSIVVKMVIFTTEAK</sequence>
<keyword evidence="1" id="KW-1133">Transmembrane helix</keyword>
<evidence type="ECO:0000313" key="3">
    <source>
        <dbReference type="Proteomes" id="UP000748025"/>
    </source>
</evidence>
<reference evidence="2" key="1">
    <citation type="journal article" date="2020" name="bioRxiv">
        <title>Whole genome comparisons of ergot fungi reveals the divergence and evolution of species within the genus Claviceps are the result of varying mechanisms driving genome evolution and host range expansion.</title>
        <authorList>
            <person name="Wyka S.A."/>
            <person name="Mondo S.J."/>
            <person name="Liu M."/>
            <person name="Dettman J."/>
            <person name="Nalam V."/>
            <person name="Broders K.D."/>
        </authorList>
    </citation>
    <scope>NUCLEOTIDE SEQUENCE</scope>
    <source>
        <strain evidence="2">CCC 602</strain>
    </source>
</reference>
<comment type="caution">
    <text evidence="2">The sequence shown here is derived from an EMBL/GenBank/DDBJ whole genome shotgun (WGS) entry which is preliminary data.</text>
</comment>
<evidence type="ECO:0000256" key="1">
    <source>
        <dbReference type="SAM" id="Phobius"/>
    </source>
</evidence>
<dbReference type="Proteomes" id="UP000748025">
    <property type="component" value="Unassembled WGS sequence"/>
</dbReference>
<keyword evidence="1" id="KW-0472">Membrane</keyword>
<dbReference type="EMBL" id="SRPW01000064">
    <property type="protein sequence ID" value="KAG6018143.1"/>
    <property type="molecule type" value="Genomic_DNA"/>
</dbReference>
<proteinExistence type="predicted"/>
<dbReference type="OrthoDB" id="3639251at2759"/>
<feature type="transmembrane region" description="Helical" evidence="1">
    <location>
        <begin position="6"/>
        <end position="32"/>
    </location>
</feature>
<keyword evidence="3" id="KW-1185">Reference proteome</keyword>
<protein>
    <submittedName>
        <fullName evidence="2">Uncharacterized protein</fullName>
    </submittedName>
</protein>